<dbReference type="Pfam" id="PF00395">
    <property type="entry name" value="SLH"/>
    <property type="match status" value="2"/>
</dbReference>
<accession>A0ABW4ZXR4</accession>
<dbReference type="PANTHER" id="PTHR43308:SF5">
    <property type="entry name" value="S-LAYER PROTEIN _ PEPTIDOGLYCAN ENDO-BETA-N-ACETYLGLUCOSAMINIDASE"/>
    <property type="match status" value="1"/>
</dbReference>
<evidence type="ECO:0000313" key="4">
    <source>
        <dbReference type="Proteomes" id="UP001597343"/>
    </source>
</evidence>
<evidence type="ECO:0000313" key="3">
    <source>
        <dbReference type="EMBL" id="MFD2170508.1"/>
    </source>
</evidence>
<sequence length="1205" mass="127235">MRNSTAESYTYSQNGKIQQTSDPMSIPSTATWATISSFEIDGTPGDPIQNTVFQYSMNGSDVLTATTATEIPPNALWATLVSFHTAWVEISNVQFTTYNLNRPTPSVVSFSISSDGGNSQYAKPGDSLTVTLITDRPIMEPILKIAGRTMFAEGGGTTWQGSLYLFDYNVEEGPIPVSAEFYSLAGAPGPVLSTTTDSTSLIHDKMAPTLSYTLSPAGATNQNVTVQVTASDAGSGVEQIKWAEGAQDASYFLAEGTAFTDSFTASTNGIYTVYARDRIGKVTLMPVTVANIDREAPTLTLSPSTTAPTNTDVVVTAEASDNVAIGKRLWAEGTRDAAYFQSGNGTSFTTEFFVAANGTYTAYVEDTAGNEALATITVSNLLRQAPSIALTPFPSFPTNEPVTVGIEAHSAGEEVGISLVALRWAKGERDVAFFADGGGKNALLTEEFEASENGLYSVYARDEAGNVAISFINISNIDREAPTLTLTPSTTAPTKASVTIAVNAADTGSGMESVRWASAAPIPDFPWPSSEVEDGEFTVEMNGTYTVIAIDQAGNETIRQLTVANIFRDAPTLVLIPETTQPVGGKVTVSVQAAAQGAGNSISDLLWSEGERSIGYFREGLSEDIQADKKFDAEVNGTYTVYVRDAAGNEALETIEIDNIRRTNASLLSLVAWVGEEELAFSPTFDPEQQNYELKVGTKVSSMTLEAAAEDEDATVTVNGKALVRGETASIPLNFGVNTIRIVVSAHLPSVQKIYTIKATREGLPSSGGSSSAAFTAWLNGKPAPAVLNETASQSPDGRMMKELQLEDASAIVALAQTSRENELRIGLIGEYAPQVDAVKLRLSAQALSQLSAHNIRLTLDIGAVAYELPTGTLAVTGDELVVELGALRQPKDAEKTLSDAKAAGAGELQVKLVGVPAEVTANVTGGAVEAAWLVLPLPEGIDSAALRKLAVLIVNGDGSKSIVPGTIRYDLQGRATGIAVHSDASGRAAVLQAEPIKALFERYVSGYTVDSFGPDRSVTRAELAALLAKLTAADGGARTGDSSAAAFRDVPQTHWAADAIAQASAAGWMGGRPDGLFSPNDPLTRAELATVLVRWRQVQASGQPRFPDAASHWAAAAIATSERRGWMIGYEDGSFRPDQSVTRAEAVTILNRVLGRPSLPDGGQAWSDVPASHWAAGAIRSASQTYEALRYLSGEVERAQVHSD</sequence>
<proteinExistence type="predicted"/>
<gene>
    <name evidence="3" type="ORF">ACFSOY_10890</name>
</gene>
<dbReference type="InterPro" id="IPR001119">
    <property type="entry name" value="SLH_dom"/>
</dbReference>
<feature type="domain" description="SLH" evidence="2">
    <location>
        <begin position="1109"/>
        <end position="1165"/>
    </location>
</feature>
<feature type="region of interest" description="Disordered" evidence="1">
    <location>
        <begin position="1"/>
        <end position="25"/>
    </location>
</feature>
<feature type="domain" description="SLH" evidence="2">
    <location>
        <begin position="977"/>
        <end position="1042"/>
    </location>
</feature>
<dbReference type="InterPro" id="IPR025883">
    <property type="entry name" value="Cadherin-like_domain"/>
</dbReference>
<evidence type="ECO:0000256" key="1">
    <source>
        <dbReference type="SAM" id="MobiDB-lite"/>
    </source>
</evidence>
<dbReference type="Proteomes" id="UP001597343">
    <property type="component" value="Unassembled WGS sequence"/>
</dbReference>
<dbReference type="PROSITE" id="PS51272">
    <property type="entry name" value="SLH"/>
    <property type="match status" value="3"/>
</dbReference>
<organism evidence="3 4">
    <name type="scientific">Tumebacillus lipolyticus</name>
    <dbReference type="NCBI Taxonomy" id="1280370"/>
    <lineage>
        <taxon>Bacteria</taxon>
        <taxon>Bacillati</taxon>
        <taxon>Bacillota</taxon>
        <taxon>Bacilli</taxon>
        <taxon>Bacillales</taxon>
        <taxon>Alicyclobacillaceae</taxon>
        <taxon>Tumebacillus</taxon>
    </lineage>
</organism>
<comment type="caution">
    <text evidence="3">The sequence shown here is derived from an EMBL/GenBank/DDBJ whole genome shotgun (WGS) entry which is preliminary data.</text>
</comment>
<feature type="domain" description="SLH" evidence="2">
    <location>
        <begin position="1044"/>
        <end position="1107"/>
    </location>
</feature>
<protein>
    <submittedName>
        <fullName evidence="3">S-layer homology domain-containing protein</fullName>
    </submittedName>
</protein>
<dbReference type="RefSeq" id="WP_386046502.1">
    <property type="nucleotide sequence ID" value="NZ_JBHUIO010000005.1"/>
</dbReference>
<dbReference type="EMBL" id="JBHUIO010000005">
    <property type="protein sequence ID" value="MFD2170508.1"/>
    <property type="molecule type" value="Genomic_DNA"/>
</dbReference>
<dbReference type="PANTHER" id="PTHR43308">
    <property type="entry name" value="OUTER MEMBRANE PROTEIN ALPHA-RELATED"/>
    <property type="match status" value="1"/>
</dbReference>
<evidence type="ECO:0000259" key="2">
    <source>
        <dbReference type="PROSITE" id="PS51272"/>
    </source>
</evidence>
<keyword evidence="4" id="KW-1185">Reference proteome</keyword>
<reference evidence="4" key="1">
    <citation type="journal article" date="2019" name="Int. J. Syst. Evol. Microbiol.">
        <title>The Global Catalogue of Microorganisms (GCM) 10K type strain sequencing project: providing services to taxonomists for standard genome sequencing and annotation.</title>
        <authorList>
            <consortium name="The Broad Institute Genomics Platform"/>
            <consortium name="The Broad Institute Genome Sequencing Center for Infectious Disease"/>
            <person name="Wu L."/>
            <person name="Ma J."/>
        </authorList>
    </citation>
    <scope>NUCLEOTIDE SEQUENCE [LARGE SCALE GENOMIC DNA]</scope>
    <source>
        <strain evidence="4">CGMCC 1.13574</strain>
    </source>
</reference>
<name>A0ABW4ZXR4_9BACL</name>
<dbReference type="Pfam" id="PF12733">
    <property type="entry name" value="Cadherin-like"/>
    <property type="match status" value="1"/>
</dbReference>
<dbReference type="InterPro" id="IPR051465">
    <property type="entry name" value="Cell_Envelope_Struct_Comp"/>
</dbReference>